<dbReference type="PANTHER" id="PTHR11851:SF186">
    <property type="entry name" value="INACTIVE METALLOPROTEASE YMFF-RELATED"/>
    <property type="match status" value="1"/>
</dbReference>
<dbReference type="InterPro" id="IPR007863">
    <property type="entry name" value="Peptidase_M16_C"/>
</dbReference>
<sequence>MQELTFIRDRVGPIRLHVLPTDRFKTFAVSMFMGRKLEEDTVTPTALAPFVLRRGNAAYPETKRFREALDHLYGAGFGFDIYKRGDAQIVQFRMDVINDKFVQDDRSLLAETLSFLGETITNPHTEQGGFSSKYVEEEKETLRKRLDAVVNDKIRYAAERCIEEMCEGEPYRLHPLGNRDQLKGLDAENLYTAYQAWIREAALDLYVVGDVSMDAVKELVAKHFRLSGGEPAAYPEVSVRAGRGTVKTVTDRLDVKQGKLNLGLRLPITYAHADYPAALMYNGILGGYPHSKMFVNVREKASLAYYASSRFDGHKGILTIQSGIEFEKYEQALAIMKEQLEAMKRGDISDVEYAQTQAMIANHVREIQDSAHEMIGFDFNAVLSGKTRTPKQLLEAVKSVSRDQIRAVAEQVELDTVYFLRDRKEGDAHADEAL</sequence>
<evidence type="ECO:0000313" key="3">
    <source>
        <dbReference type="Proteomes" id="UP000677918"/>
    </source>
</evidence>
<dbReference type="AlphaFoldDB" id="A0A8J4H0F0"/>
<evidence type="ECO:0000259" key="1">
    <source>
        <dbReference type="Pfam" id="PF05193"/>
    </source>
</evidence>
<dbReference type="GO" id="GO:0046872">
    <property type="term" value="F:metal ion binding"/>
    <property type="evidence" value="ECO:0007669"/>
    <property type="project" value="InterPro"/>
</dbReference>
<accession>A0A8J4H0F0</accession>
<protein>
    <submittedName>
        <fullName evidence="2">Peptidase M16</fullName>
    </submittedName>
</protein>
<dbReference type="NCBIfam" id="NF047422">
    <property type="entry name" value="YfmF_fam"/>
    <property type="match status" value="1"/>
</dbReference>
<evidence type="ECO:0000313" key="2">
    <source>
        <dbReference type="EMBL" id="GIQ68579.1"/>
    </source>
</evidence>
<dbReference type="PANTHER" id="PTHR11851">
    <property type="entry name" value="METALLOPROTEASE"/>
    <property type="match status" value="1"/>
</dbReference>
<dbReference type="InterPro" id="IPR050361">
    <property type="entry name" value="MPP/UQCRC_Complex"/>
</dbReference>
<dbReference type="EMBL" id="BOVK01000016">
    <property type="protein sequence ID" value="GIQ68579.1"/>
    <property type="molecule type" value="Genomic_DNA"/>
</dbReference>
<keyword evidence="3" id="KW-1185">Reference proteome</keyword>
<comment type="caution">
    <text evidence="2">The sequence shown here is derived from an EMBL/GenBank/DDBJ whole genome shotgun (WGS) entry which is preliminary data.</text>
</comment>
<organism evidence="2 3">
    <name type="scientific">Xylanibacillus composti</name>
    <dbReference type="NCBI Taxonomy" id="1572762"/>
    <lineage>
        <taxon>Bacteria</taxon>
        <taxon>Bacillati</taxon>
        <taxon>Bacillota</taxon>
        <taxon>Bacilli</taxon>
        <taxon>Bacillales</taxon>
        <taxon>Paenibacillaceae</taxon>
        <taxon>Xylanibacillus</taxon>
    </lineage>
</organism>
<proteinExistence type="predicted"/>
<reference evidence="2" key="1">
    <citation type="submission" date="2021-04" db="EMBL/GenBank/DDBJ databases">
        <title>Draft genome sequence of Xylanibacillus composti strain K13.</title>
        <authorList>
            <person name="Uke A."/>
            <person name="Chhe C."/>
            <person name="Baramee S."/>
            <person name="Kosugi A."/>
        </authorList>
    </citation>
    <scope>NUCLEOTIDE SEQUENCE</scope>
    <source>
        <strain evidence="2">K13</strain>
    </source>
</reference>
<name>A0A8J4H0F0_9BACL</name>
<feature type="domain" description="Peptidase M16 C-terminal" evidence="1">
    <location>
        <begin position="185"/>
        <end position="358"/>
    </location>
</feature>
<dbReference type="SUPFAM" id="SSF63411">
    <property type="entry name" value="LuxS/MPP-like metallohydrolase"/>
    <property type="match status" value="2"/>
</dbReference>
<gene>
    <name evidence="2" type="ORF">XYCOK13_14030</name>
</gene>
<dbReference type="InterPro" id="IPR011249">
    <property type="entry name" value="Metalloenz_LuxS/M16"/>
</dbReference>
<dbReference type="Pfam" id="PF05193">
    <property type="entry name" value="Peptidase_M16_C"/>
    <property type="match status" value="1"/>
</dbReference>
<dbReference type="Gene3D" id="3.30.830.10">
    <property type="entry name" value="Metalloenzyme, LuxS/M16 peptidase-like"/>
    <property type="match status" value="2"/>
</dbReference>
<dbReference type="Proteomes" id="UP000677918">
    <property type="component" value="Unassembled WGS sequence"/>
</dbReference>